<evidence type="ECO:0000259" key="1">
    <source>
        <dbReference type="Pfam" id="PF12728"/>
    </source>
</evidence>
<sequence>MKEKSPSVWDIITPMEAAELLHMSRNSIYKLIHSDNTFPAVQAGNKWLIYKAKIPDWFEQKMACKQRHV</sequence>
<dbReference type="AlphaFoldDB" id="A0A6N3E7I5"/>
<reference evidence="2" key="1">
    <citation type="submission" date="2019-11" db="EMBL/GenBank/DDBJ databases">
        <authorList>
            <person name="Feng L."/>
        </authorList>
    </citation>
    <scope>NUCLEOTIDE SEQUENCE</scope>
    <source>
        <strain evidence="2">ElimosumLFYP34</strain>
    </source>
</reference>
<protein>
    <submittedName>
        <fullName evidence="2">Helix-turn-helix domain protein</fullName>
    </submittedName>
</protein>
<dbReference type="InterPro" id="IPR041657">
    <property type="entry name" value="HTH_17"/>
</dbReference>
<dbReference type="InterPro" id="IPR010093">
    <property type="entry name" value="SinI_DNA-bd"/>
</dbReference>
<proteinExistence type="predicted"/>
<dbReference type="Gene3D" id="3.90.105.50">
    <property type="match status" value="1"/>
</dbReference>
<evidence type="ECO:0000313" key="2">
    <source>
        <dbReference type="EMBL" id="VYU37040.1"/>
    </source>
</evidence>
<dbReference type="InterPro" id="IPR038148">
    <property type="entry name" value="Tn1545/Tn916_Xis"/>
</dbReference>
<name>A0A6N3E7I5_EUBLI</name>
<dbReference type="RefSeq" id="WP_073383326.1">
    <property type="nucleotide sequence ID" value="NZ_LR215983.1"/>
</dbReference>
<dbReference type="Pfam" id="PF12728">
    <property type="entry name" value="HTH_17"/>
    <property type="match status" value="1"/>
</dbReference>
<dbReference type="NCBIfam" id="TIGR01764">
    <property type="entry name" value="excise"/>
    <property type="match status" value="1"/>
</dbReference>
<feature type="domain" description="Helix-turn-helix" evidence="1">
    <location>
        <begin position="13"/>
        <end position="61"/>
    </location>
</feature>
<organism evidence="2">
    <name type="scientific">Eubacterium limosum</name>
    <dbReference type="NCBI Taxonomy" id="1736"/>
    <lineage>
        <taxon>Bacteria</taxon>
        <taxon>Bacillati</taxon>
        <taxon>Bacillota</taxon>
        <taxon>Clostridia</taxon>
        <taxon>Eubacteriales</taxon>
        <taxon>Eubacteriaceae</taxon>
        <taxon>Eubacterium</taxon>
    </lineage>
</organism>
<accession>A0A6N3E7I5</accession>
<dbReference type="GO" id="GO:0003677">
    <property type="term" value="F:DNA binding"/>
    <property type="evidence" value="ECO:0007669"/>
    <property type="project" value="InterPro"/>
</dbReference>
<dbReference type="EMBL" id="CACRTR010000011">
    <property type="protein sequence ID" value="VYU37040.1"/>
    <property type="molecule type" value="Genomic_DNA"/>
</dbReference>
<gene>
    <name evidence="2" type="ORF">ELLFYP34_03374</name>
</gene>